<dbReference type="EMBL" id="CM043038">
    <property type="protein sequence ID" value="KAI4575363.1"/>
    <property type="molecule type" value="Genomic_DNA"/>
</dbReference>
<protein>
    <submittedName>
        <fullName evidence="1">Uncharacterized protein</fullName>
    </submittedName>
</protein>
<reference evidence="1" key="1">
    <citation type="submission" date="2022-03" db="EMBL/GenBank/DDBJ databases">
        <title>Genomic analyses of argali, domestic sheep and their hybrids provide insights into chromosomal evolution, heterosis and genetic basis of agronomic traits.</title>
        <authorList>
            <person name="Li M."/>
        </authorList>
    </citation>
    <scope>NUCLEOTIDE SEQUENCE</scope>
    <source>
        <strain evidence="1">F1 hybrid</strain>
    </source>
</reference>
<evidence type="ECO:0000313" key="1">
    <source>
        <dbReference type="EMBL" id="KAI4575363.1"/>
    </source>
</evidence>
<dbReference type="Proteomes" id="UP001057279">
    <property type="component" value="Linkage Group LG13"/>
</dbReference>
<evidence type="ECO:0000313" key="2">
    <source>
        <dbReference type="Proteomes" id="UP001057279"/>
    </source>
</evidence>
<accession>A0ACB9UPE3</accession>
<sequence length="250" mass="27974">MKVAACDAHHWAIWSTVPENADHRKLKLNAGSSINMGFLDTTSTSVFTYAFKSENPSCYSYKRENYDSQKYDPPEILDMDIFFLDSKRWGTATLTLEACCPESFAKGCTKVKTTEITQATNFQKRDTQEGNLLMEQKLVTVKRGKAESLAYGYSGALKPEGFFKRNNENASSEGGFLSIGLPGKSLESLTCSSCKGPRKQLRKVDAITARDFLMTYKKRKPNRAAPSNLQDLRSPTRDQNLAHSSESTEF</sequence>
<comment type="caution">
    <text evidence="1">The sequence shown here is derived from an EMBL/GenBank/DDBJ whole genome shotgun (WGS) entry which is preliminary data.</text>
</comment>
<proteinExistence type="predicted"/>
<keyword evidence="2" id="KW-1185">Reference proteome</keyword>
<name>A0ACB9UPE3_9CETA</name>
<gene>
    <name evidence="1" type="ORF">MJG53_011566</name>
</gene>
<organism evidence="1 2">
    <name type="scientific">Ovis ammon polii x Ovis aries</name>
    <dbReference type="NCBI Taxonomy" id="2918886"/>
    <lineage>
        <taxon>Eukaryota</taxon>
        <taxon>Metazoa</taxon>
        <taxon>Chordata</taxon>
        <taxon>Craniata</taxon>
        <taxon>Vertebrata</taxon>
        <taxon>Euteleostomi</taxon>
        <taxon>Mammalia</taxon>
        <taxon>Eutheria</taxon>
        <taxon>Laurasiatheria</taxon>
        <taxon>Artiodactyla</taxon>
        <taxon>Ruminantia</taxon>
        <taxon>Pecora</taxon>
        <taxon>Bovidae</taxon>
        <taxon>Caprinae</taxon>
        <taxon>Ovis</taxon>
    </lineage>
</organism>